<dbReference type="AlphaFoldDB" id="C5C3R2"/>
<dbReference type="OrthoDB" id="4171838at2"/>
<evidence type="ECO:0000313" key="3">
    <source>
        <dbReference type="Proteomes" id="UP000007962"/>
    </source>
</evidence>
<protein>
    <recommendedName>
        <fullName evidence="1">Elongation factor G-binding protein C-terminal treble-clef zinc-finger domain-containing protein</fullName>
    </recommendedName>
</protein>
<feature type="domain" description="Elongation factor G-binding protein C-terminal treble-clef zinc-finger" evidence="1">
    <location>
        <begin position="8"/>
        <end position="165"/>
    </location>
</feature>
<sequence>MNPLTEKQIRDSFVNASRREVANAVLPDLGALRWDRLDYLGWRDRKAALVAYVVLELDGAPVGVRLRAADPGAGRVRRRAVCAWCEDIVVTDDVTLYVARRGGAAGRRGDTIGTLICTEFRCSQNVRRPPTSAEAGSNVEAVRVEMVERRTAHLREASTRFAREVLRTA</sequence>
<evidence type="ECO:0000313" key="2">
    <source>
        <dbReference type="EMBL" id="ACQ81971.1"/>
    </source>
</evidence>
<dbReference type="HOGENOM" id="CLU_116295_0_0_11"/>
<dbReference type="EMBL" id="CP001618">
    <property type="protein sequence ID" value="ACQ81971.1"/>
    <property type="molecule type" value="Genomic_DNA"/>
</dbReference>
<dbReference type="RefSeq" id="WP_015884208.1">
    <property type="nucleotide sequence ID" value="NC_012669.1"/>
</dbReference>
<reference evidence="2 3" key="1">
    <citation type="journal article" date="2009" name="Stand. Genomic Sci.">
        <title>Complete genome sequence of Beutenbergia cavernae type strain (HKI 0122).</title>
        <authorList>
            <person name="Land M."/>
            <person name="Pukall R."/>
            <person name="Abt B."/>
            <person name="Goker M."/>
            <person name="Rohde M."/>
            <person name="Glavina Del Rio T."/>
            <person name="Tice H."/>
            <person name="Copeland A."/>
            <person name="Cheng J.F."/>
            <person name="Lucas S."/>
            <person name="Chen F."/>
            <person name="Nolan M."/>
            <person name="Bruce D."/>
            <person name="Goodwin L."/>
            <person name="Pitluck S."/>
            <person name="Ivanova N."/>
            <person name="Mavromatis K."/>
            <person name="Ovchinnikova G."/>
            <person name="Pati A."/>
            <person name="Chen A."/>
            <person name="Palaniappan K."/>
            <person name="Hauser L."/>
            <person name="Chang Y.J."/>
            <person name="Jefferies C.C."/>
            <person name="Saunders E."/>
            <person name="Brettin T."/>
            <person name="Detter J.C."/>
            <person name="Han C."/>
            <person name="Chain P."/>
            <person name="Bristow J."/>
            <person name="Eisen J.A."/>
            <person name="Markowitz V."/>
            <person name="Hugenholtz P."/>
            <person name="Kyrpides N.C."/>
            <person name="Klenk H.P."/>
            <person name="Lapidus A."/>
        </authorList>
    </citation>
    <scope>NUCLEOTIDE SEQUENCE [LARGE SCALE GENOMIC DNA]</scope>
    <source>
        <strain evidence="3">ATCC BAA-8 / DSM 12333 / NBRC 16432</strain>
    </source>
</reference>
<evidence type="ECO:0000259" key="1">
    <source>
        <dbReference type="Pfam" id="PF16571"/>
    </source>
</evidence>
<gene>
    <name evidence="2" type="ordered locus">Bcav_3729</name>
</gene>
<dbReference type="eggNOG" id="ENOG5031HHY">
    <property type="taxonomic scope" value="Bacteria"/>
</dbReference>
<proteinExistence type="predicted"/>
<accession>C5C3R2</accession>
<organism evidence="2 3">
    <name type="scientific">Beutenbergia cavernae (strain ATCC BAA-8 / DSM 12333 / CCUG 43141 / JCM 11478 / NBRC 16432 / NCIMB 13614 / HKI 0122)</name>
    <dbReference type="NCBI Taxonomy" id="471853"/>
    <lineage>
        <taxon>Bacteria</taxon>
        <taxon>Bacillati</taxon>
        <taxon>Actinomycetota</taxon>
        <taxon>Actinomycetes</taxon>
        <taxon>Micrococcales</taxon>
        <taxon>Beutenbergiaceae</taxon>
        <taxon>Beutenbergia</taxon>
    </lineage>
</organism>
<dbReference type="KEGG" id="bcv:Bcav_3729"/>
<dbReference type="Pfam" id="PF16571">
    <property type="entry name" value="FBP_C"/>
    <property type="match status" value="1"/>
</dbReference>
<dbReference type="InterPro" id="IPR032330">
    <property type="entry name" value="EF-G-binding_C"/>
</dbReference>
<name>C5C3R2_BEUC1</name>
<dbReference type="Proteomes" id="UP000007962">
    <property type="component" value="Chromosome"/>
</dbReference>
<keyword evidence="3" id="KW-1185">Reference proteome</keyword>